<dbReference type="Proteomes" id="UP000561066">
    <property type="component" value="Unassembled WGS sequence"/>
</dbReference>
<accession>A0A7W4JA52</accession>
<dbReference type="EMBL" id="JABEQH010000025">
    <property type="protein sequence ID" value="MBB2177287.1"/>
    <property type="molecule type" value="Genomic_DNA"/>
</dbReference>
<proteinExistence type="predicted"/>
<keyword evidence="2" id="KW-1185">Reference proteome</keyword>
<dbReference type="AlphaFoldDB" id="A0A7W4JA52"/>
<protein>
    <submittedName>
        <fullName evidence="1">Uncharacterized protein</fullName>
    </submittedName>
</protein>
<reference evidence="1 2" key="1">
    <citation type="submission" date="2020-04" db="EMBL/GenBank/DDBJ databases">
        <title>Description of novel Gluconacetobacter.</title>
        <authorList>
            <person name="Sombolestani A."/>
        </authorList>
    </citation>
    <scope>NUCLEOTIDE SEQUENCE [LARGE SCALE GENOMIC DNA]</scope>
    <source>
        <strain evidence="1 2">LMG 21312</strain>
    </source>
</reference>
<gene>
    <name evidence="1" type="ORF">HLH21_15370</name>
</gene>
<sequence length="60" mass="6660">MLLFLGDYRDSLDQGLLGHWRAGTLVLAQEHETRGRSLLAGEIAGLDRDVLRTFYGGDDV</sequence>
<name>A0A7W4JA52_9PROT</name>
<evidence type="ECO:0000313" key="1">
    <source>
        <dbReference type="EMBL" id="MBB2177287.1"/>
    </source>
</evidence>
<comment type="caution">
    <text evidence="1">The sequence shown here is derived from an EMBL/GenBank/DDBJ whole genome shotgun (WGS) entry which is preliminary data.</text>
</comment>
<evidence type="ECO:0000313" key="2">
    <source>
        <dbReference type="Proteomes" id="UP000561066"/>
    </source>
</evidence>
<organism evidence="1 2">
    <name type="scientific">Gluconacetobacter johannae</name>
    <dbReference type="NCBI Taxonomy" id="112140"/>
    <lineage>
        <taxon>Bacteria</taxon>
        <taxon>Pseudomonadati</taxon>
        <taxon>Pseudomonadota</taxon>
        <taxon>Alphaproteobacteria</taxon>
        <taxon>Acetobacterales</taxon>
        <taxon>Acetobacteraceae</taxon>
        <taxon>Gluconacetobacter</taxon>
    </lineage>
</organism>
<dbReference type="RefSeq" id="WP_182944644.1">
    <property type="nucleotide sequence ID" value="NZ_JABEQH010000025.1"/>
</dbReference>